<dbReference type="InterPro" id="IPR014942">
    <property type="entry name" value="AbiEii"/>
</dbReference>
<evidence type="ECO:0000313" key="1">
    <source>
        <dbReference type="EMBL" id="RUT14612.1"/>
    </source>
</evidence>
<dbReference type="Gene3D" id="3.10.450.620">
    <property type="entry name" value="JHP933, nucleotidyltransferase-like core domain"/>
    <property type="match status" value="1"/>
</dbReference>
<evidence type="ECO:0008006" key="3">
    <source>
        <dbReference type="Google" id="ProtNLM"/>
    </source>
</evidence>
<dbReference type="Pfam" id="PF08843">
    <property type="entry name" value="AbiEii"/>
    <property type="match status" value="1"/>
</dbReference>
<comment type="caution">
    <text evidence="1">The sequence shown here is derived from an EMBL/GenBank/DDBJ whole genome shotgun (WGS) entry which is preliminary data.</text>
</comment>
<evidence type="ECO:0000313" key="2">
    <source>
        <dbReference type="Proteomes" id="UP000282574"/>
    </source>
</evidence>
<gene>
    <name evidence="1" type="ORF">DSM107010_01580</name>
</gene>
<dbReference type="RefSeq" id="WP_127022109.1">
    <property type="nucleotide sequence ID" value="NZ_JAVKZF010000005.1"/>
</dbReference>
<organism evidence="1 2">
    <name type="scientific">Chroococcidiopsis cubana SAG 39.79</name>
    <dbReference type="NCBI Taxonomy" id="388085"/>
    <lineage>
        <taxon>Bacteria</taxon>
        <taxon>Bacillati</taxon>
        <taxon>Cyanobacteriota</taxon>
        <taxon>Cyanophyceae</taxon>
        <taxon>Chroococcidiopsidales</taxon>
        <taxon>Chroococcidiopsidaceae</taxon>
        <taxon>Chroococcidiopsis</taxon>
    </lineage>
</organism>
<protein>
    <recommendedName>
        <fullName evidence="3">Nucleotidyltransferase</fullName>
    </recommendedName>
</protein>
<name>A0AB37UTS3_9CYAN</name>
<dbReference type="EMBL" id="RSCK01000001">
    <property type="protein sequence ID" value="RUT14612.1"/>
    <property type="molecule type" value="Genomic_DNA"/>
</dbReference>
<keyword evidence="2" id="KW-1185">Reference proteome</keyword>
<reference evidence="1 2" key="1">
    <citation type="journal article" date="2019" name="Genome Biol. Evol.">
        <title>Day and night: Metabolic profiles and evolutionary relationships of six axenic non-marine cyanobacteria.</title>
        <authorList>
            <person name="Will S.E."/>
            <person name="Henke P."/>
            <person name="Boedeker C."/>
            <person name="Huang S."/>
            <person name="Brinkmann H."/>
            <person name="Rohde M."/>
            <person name="Jarek M."/>
            <person name="Friedl T."/>
            <person name="Seufert S."/>
            <person name="Schumacher M."/>
            <person name="Overmann J."/>
            <person name="Neumann-Schaal M."/>
            <person name="Petersen J."/>
        </authorList>
    </citation>
    <scope>NUCLEOTIDE SEQUENCE [LARGE SCALE GENOMIC DNA]</scope>
    <source>
        <strain evidence="1 2">SAG 39.79</strain>
    </source>
</reference>
<accession>A0AB37UTS3</accession>
<proteinExistence type="predicted"/>
<dbReference type="AlphaFoldDB" id="A0AB37UTS3"/>
<sequence length="312" mass="35572">MNASPNPELVQLLAADLGVDASFIEKDWHAMRLVAALNAVNNSAMRLVFSGGTSLSKGYGLIQRFSEDLDFKVMLPATGFNRNECRNYRRQLVESIRQGSPDWLLDDKEIESRNQGRFFNCQIVYRQNFAPALALRPQIRLEITFKPPALPFEERPLQSFIAQAMRQSPEVTSIACVSPVETAADKLSALTWRVLSRRRGSKGDDPTLIRHLHDLTALEEYISAYENFPNLVVLLLAEDARRDRDLNLSTVPPIERLRRMLLYLEDDPIYANEYERFVVGMSYATETERPSFSQALDTARRIISRIEFSLAN</sequence>
<dbReference type="Proteomes" id="UP000282574">
    <property type="component" value="Unassembled WGS sequence"/>
</dbReference>